<accession>A0A9C7PU71</accession>
<gene>
    <name evidence="3" type="ORF">GpartN1_g1783.t1</name>
</gene>
<reference evidence="3" key="1">
    <citation type="journal article" date="2022" name="Proc. Natl. Acad. Sci. U.S.A.">
        <title>Life cycle and functional genomics of the unicellular red alga Galdieria for elucidating algal and plant evolution and industrial use.</title>
        <authorList>
            <person name="Hirooka S."/>
            <person name="Itabashi T."/>
            <person name="Ichinose T.M."/>
            <person name="Onuma R."/>
            <person name="Fujiwara T."/>
            <person name="Yamashita S."/>
            <person name="Jong L.W."/>
            <person name="Tomita R."/>
            <person name="Iwane A.H."/>
            <person name="Miyagishima S.Y."/>
        </authorList>
    </citation>
    <scope>NUCLEOTIDE SEQUENCE</scope>
    <source>
        <strain evidence="3">NBRC 102759</strain>
    </source>
</reference>
<dbReference type="Proteomes" id="UP001061958">
    <property type="component" value="Unassembled WGS sequence"/>
</dbReference>
<proteinExistence type="predicted"/>
<feature type="region of interest" description="Disordered" evidence="2">
    <location>
        <begin position="81"/>
        <end position="100"/>
    </location>
</feature>
<dbReference type="OrthoDB" id="10419578at2759"/>
<feature type="compositionally biased region" description="Basic and acidic residues" evidence="2">
    <location>
        <begin position="88"/>
        <end position="99"/>
    </location>
</feature>
<feature type="coiled-coil region" evidence="1">
    <location>
        <begin position="113"/>
        <end position="409"/>
    </location>
</feature>
<organism evidence="3 4">
    <name type="scientific">Galdieria partita</name>
    <dbReference type="NCBI Taxonomy" id="83374"/>
    <lineage>
        <taxon>Eukaryota</taxon>
        <taxon>Rhodophyta</taxon>
        <taxon>Bangiophyceae</taxon>
        <taxon>Galdieriales</taxon>
        <taxon>Galdieriaceae</taxon>
        <taxon>Galdieria</taxon>
    </lineage>
</organism>
<dbReference type="AlphaFoldDB" id="A0A9C7PU71"/>
<name>A0A9C7PU71_9RHOD</name>
<reference evidence="3" key="2">
    <citation type="submission" date="2022-01" db="EMBL/GenBank/DDBJ databases">
        <authorList>
            <person name="Hirooka S."/>
            <person name="Miyagishima S.Y."/>
        </authorList>
    </citation>
    <scope>NUCLEOTIDE SEQUENCE</scope>
    <source>
        <strain evidence="3">NBRC 102759</strain>
    </source>
</reference>
<comment type="caution">
    <text evidence="3">The sequence shown here is derived from an EMBL/GenBank/DDBJ whole genome shotgun (WGS) entry which is preliminary data.</text>
</comment>
<sequence length="544" mass="64562">MSDAEHLLYSNLNKFPDSDIDYWKHLLSQAAHMEQLLRIQEFSSAANGLQSSIFIGKEVDIPSNPHLSQNIKDFSVEKKGLHENQGQKQDKENARRDSMFSDTTDIETCDIICQEAISALEQNERERQQLLLEIQEERKKYINERKQLQLEIEQLKDERENAEKNQDKWKTEVESLRQQLATANEELEEKGLPSYIQLHKELEKIMELYNNQNETLQQLREEKVKLLQELEEKEASKIELRMKLSNTESDMQLLEKSKARIDSEYERLQNQLVELEQQRKKFLQETETNSKEEMNTLRRKLESQANEKMELIQQLESIREEYKELKSCILQEYEQMKSQYAELASQHNETLEQLNRLRNEYSSLFQENENLHKKNEGLQYRCKVAEDQLIQLEEESQERKRNAGNEESNLSNILRDERKKVFEKETEAMERERQLFIRDVLTLKKEKNELLRRLQQVTSSDLGNKNTQKSGKYYHSAFQTTHYCLEDIFPGSSLLKKASEPSKIWMQKVKHLSHNMKGNVIRNNLQRTFGYKMEAANKETNMQL</sequence>
<dbReference type="EMBL" id="BQMJ01000012">
    <property type="protein sequence ID" value="GJQ09992.1"/>
    <property type="molecule type" value="Genomic_DNA"/>
</dbReference>
<protein>
    <submittedName>
        <fullName evidence="3">Uncharacterized protein</fullName>
    </submittedName>
</protein>
<evidence type="ECO:0000256" key="1">
    <source>
        <dbReference type="SAM" id="Coils"/>
    </source>
</evidence>
<evidence type="ECO:0000256" key="2">
    <source>
        <dbReference type="SAM" id="MobiDB-lite"/>
    </source>
</evidence>
<evidence type="ECO:0000313" key="4">
    <source>
        <dbReference type="Proteomes" id="UP001061958"/>
    </source>
</evidence>
<evidence type="ECO:0000313" key="3">
    <source>
        <dbReference type="EMBL" id="GJQ09992.1"/>
    </source>
</evidence>
<keyword evidence="4" id="KW-1185">Reference proteome</keyword>
<keyword evidence="1" id="KW-0175">Coiled coil</keyword>